<gene>
    <name evidence="2" type="ORF">ACFPRH_08285</name>
</gene>
<dbReference type="Pfam" id="PF13343">
    <property type="entry name" value="SBP_bac_6"/>
    <property type="match status" value="1"/>
</dbReference>
<evidence type="ECO:0000313" key="3">
    <source>
        <dbReference type="Proteomes" id="UP001596160"/>
    </source>
</evidence>
<dbReference type="Gene3D" id="3.40.190.10">
    <property type="entry name" value="Periplasmic binding protein-like II"/>
    <property type="match status" value="2"/>
</dbReference>
<accession>A0ABW0ADP9</accession>
<keyword evidence="3" id="KW-1185">Reference proteome</keyword>
<protein>
    <submittedName>
        <fullName evidence="2">ABC transporter substrate-binding protein</fullName>
    </submittedName>
</protein>
<comment type="caution">
    <text evidence="2">The sequence shown here is derived from an EMBL/GenBank/DDBJ whole genome shotgun (WGS) entry which is preliminary data.</text>
</comment>
<evidence type="ECO:0000313" key="2">
    <source>
        <dbReference type="EMBL" id="MFC5151729.1"/>
    </source>
</evidence>
<dbReference type="PANTHER" id="PTHR30006">
    <property type="entry name" value="THIAMINE-BINDING PERIPLASMIC PROTEIN-RELATED"/>
    <property type="match status" value="1"/>
</dbReference>
<dbReference type="EMBL" id="JBHSKP010000004">
    <property type="protein sequence ID" value="MFC5151729.1"/>
    <property type="molecule type" value="Genomic_DNA"/>
</dbReference>
<dbReference type="PANTHER" id="PTHR30006:SF2">
    <property type="entry name" value="ABC TRANSPORTER SUBSTRATE-BINDING PROTEIN"/>
    <property type="match status" value="1"/>
</dbReference>
<dbReference type="SUPFAM" id="SSF53850">
    <property type="entry name" value="Periplasmic binding protein-like II"/>
    <property type="match status" value="1"/>
</dbReference>
<sequence length="358" mass="40099">MDLRICGSADLRICGSAEVGEGDEQGPTVAGRAVRAGHAEGGGLVVYAGGDAPEQAQMYTAGFAETYPDLDIEVTVDLSKFHNARIDAQHIRGDNRVDVVHVQTVNDFPYWKEQGLLQPFRPEGLDQVDPDFVDPDGAYYALFVFAFSNVVDTNVIPEERAPREAADYLRPDLKDRIVLTYPHDDDAVLFQFERIIAGHGYGWLEKLLAQNPMWVRGTATPLAVIGSGERAATFTSFYCLNPPEGDPMRFILPKEDFFQAWYQTGAILKDAPHPAAARLYMNYRLSLQAQRASAQWPARRDVRIPGWKPIDQYPNTDPRGFRDFMLDRARVERLRGIMEDFIGPVQGDNPTGVDRGWH</sequence>
<evidence type="ECO:0000256" key="1">
    <source>
        <dbReference type="ARBA" id="ARBA00022729"/>
    </source>
</evidence>
<organism evidence="2 3">
    <name type="scientific">Streptomyces amakusaensis</name>
    <dbReference type="NCBI Taxonomy" id="67271"/>
    <lineage>
        <taxon>Bacteria</taxon>
        <taxon>Bacillati</taxon>
        <taxon>Actinomycetota</taxon>
        <taxon>Actinomycetes</taxon>
        <taxon>Kitasatosporales</taxon>
        <taxon>Streptomycetaceae</taxon>
        <taxon>Streptomyces</taxon>
    </lineage>
</organism>
<proteinExistence type="predicted"/>
<keyword evidence="1" id="KW-0732">Signal</keyword>
<name>A0ABW0ADP9_9ACTN</name>
<dbReference type="Proteomes" id="UP001596160">
    <property type="component" value="Unassembled WGS sequence"/>
</dbReference>
<reference evidence="3" key="1">
    <citation type="journal article" date="2019" name="Int. J. Syst. Evol. Microbiol.">
        <title>The Global Catalogue of Microorganisms (GCM) 10K type strain sequencing project: providing services to taxonomists for standard genome sequencing and annotation.</title>
        <authorList>
            <consortium name="The Broad Institute Genomics Platform"/>
            <consortium name="The Broad Institute Genome Sequencing Center for Infectious Disease"/>
            <person name="Wu L."/>
            <person name="Ma J."/>
        </authorList>
    </citation>
    <scope>NUCLEOTIDE SEQUENCE [LARGE SCALE GENOMIC DNA]</scope>
    <source>
        <strain evidence="3">PCU 266</strain>
    </source>
</reference>